<dbReference type="InterPro" id="IPR005467">
    <property type="entry name" value="His_kinase_dom"/>
</dbReference>
<dbReference type="InterPro" id="IPR003660">
    <property type="entry name" value="HAMP_dom"/>
</dbReference>
<dbReference type="EMBL" id="DAAXPA010000021">
    <property type="protein sequence ID" value="HAG1966777.1"/>
    <property type="molecule type" value="Genomic_DNA"/>
</dbReference>
<dbReference type="SMART" id="SM00387">
    <property type="entry name" value="HATPase_c"/>
    <property type="match status" value="1"/>
</dbReference>
<dbReference type="InterPro" id="IPR004358">
    <property type="entry name" value="Sig_transdc_His_kin-like_C"/>
</dbReference>
<evidence type="ECO:0000256" key="4">
    <source>
        <dbReference type="ARBA" id="ARBA00022475"/>
    </source>
</evidence>
<sequence length="438" mass="48503">MTSLIVWWPKSLASRLMLILLLGLLLANGLTLGLLLLERSQSSKAMMMDNMEYDVATSVAILDRLPASERPAWIIRLDRVSRHYFLRATPQGRFPESGLLRETAVALTGVLGGHYPLSFSVDQDNATQMIAHLRLSDGSPLTIELTPHNLPFARWLSIVLSGQFILLLCSAWFAVRSAVRPLRALTRAAEVLHPEPGEKVRMPEEGPVEVRNAARAFNAMQDRISAYLRERLQILAAVSHDLQTPITRIRLRSEMMEENDIKVRLLQDLEEMTLLVREGVTYARTNESSSEKFCRIQPQAFIDSLVCDYQDSGQNVTLQGKLSGSLTTRPHALRRTLSNLIDNALKFSGSAEVMVRQDGEILIVEVLDRGPGIPPEEMHAVMQPFYRIESSRNRSTGGTGLGLAIAWQLVASLNGSLTLANRDGGGLVVKVSLSTSST</sequence>
<dbReference type="CDD" id="cd06225">
    <property type="entry name" value="HAMP"/>
    <property type="match status" value="1"/>
</dbReference>
<dbReference type="GO" id="GO:0005886">
    <property type="term" value="C:plasma membrane"/>
    <property type="evidence" value="ECO:0007669"/>
    <property type="project" value="UniProtKB-SubCell"/>
</dbReference>
<protein>
    <recommendedName>
        <fullName evidence="15">Sensor histidine kinase EnvZ</fullName>
        <ecNumber evidence="3">2.7.13.3</ecNumber>
    </recommendedName>
</protein>
<dbReference type="GO" id="GO:0005524">
    <property type="term" value="F:ATP binding"/>
    <property type="evidence" value="ECO:0007669"/>
    <property type="project" value="UniProtKB-KW"/>
</dbReference>
<evidence type="ECO:0000256" key="13">
    <source>
        <dbReference type="ARBA" id="ARBA00023012"/>
    </source>
</evidence>
<evidence type="ECO:0000256" key="5">
    <source>
        <dbReference type="ARBA" id="ARBA00022519"/>
    </source>
</evidence>
<keyword evidence="9" id="KW-0547">Nucleotide-binding</keyword>
<evidence type="ECO:0000256" key="7">
    <source>
        <dbReference type="ARBA" id="ARBA00022679"/>
    </source>
</evidence>
<dbReference type="InterPro" id="IPR036097">
    <property type="entry name" value="HisK_dim/P_sf"/>
</dbReference>
<dbReference type="PANTHER" id="PTHR44936:SF5">
    <property type="entry name" value="SENSOR HISTIDINE KINASE ENVZ"/>
    <property type="match status" value="1"/>
</dbReference>
<keyword evidence="14 16" id="KW-0472">Membrane</keyword>
<proteinExistence type="predicted"/>
<dbReference type="PANTHER" id="PTHR44936">
    <property type="entry name" value="SENSOR PROTEIN CREC"/>
    <property type="match status" value="1"/>
</dbReference>
<dbReference type="CDD" id="cd00082">
    <property type="entry name" value="HisKA"/>
    <property type="match status" value="1"/>
</dbReference>
<dbReference type="PROSITE" id="PS50109">
    <property type="entry name" value="HIS_KIN"/>
    <property type="match status" value="1"/>
</dbReference>
<dbReference type="Gene3D" id="3.30.565.10">
    <property type="entry name" value="Histidine kinase-like ATPase, C-terminal domain"/>
    <property type="match status" value="1"/>
</dbReference>
<dbReference type="PROSITE" id="PS50885">
    <property type="entry name" value="HAMP"/>
    <property type="match status" value="1"/>
</dbReference>
<dbReference type="Pfam" id="PF00512">
    <property type="entry name" value="HisKA"/>
    <property type="match status" value="1"/>
</dbReference>
<dbReference type="SUPFAM" id="SSF55874">
    <property type="entry name" value="ATPase domain of HSP90 chaperone/DNA topoisomerase II/histidine kinase"/>
    <property type="match status" value="1"/>
</dbReference>
<comment type="subcellular location">
    <subcellularLocation>
        <location evidence="2">Cell inner membrane</location>
        <topology evidence="2">Multi-pass membrane protein</topology>
    </subcellularLocation>
</comment>
<name>A0A759RTU0_SALER</name>
<evidence type="ECO:0000256" key="15">
    <source>
        <dbReference type="ARBA" id="ARBA00041011"/>
    </source>
</evidence>
<feature type="domain" description="Histidine kinase" evidence="17">
    <location>
        <begin position="237"/>
        <end position="437"/>
    </location>
</feature>
<dbReference type="Gene3D" id="1.10.287.130">
    <property type="match status" value="1"/>
</dbReference>
<reference evidence="19" key="2">
    <citation type="submission" date="2020-02" db="EMBL/GenBank/DDBJ databases">
        <authorList>
            <consortium name="NCBI Pathogen Detection Project"/>
        </authorList>
    </citation>
    <scope>NUCLEOTIDE SEQUENCE</scope>
    <source>
        <strain evidence="19">MA.CK_97/00003274</strain>
    </source>
</reference>
<evidence type="ECO:0000259" key="18">
    <source>
        <dbReference type="PROSITE" id="PS50885"/>
    </source>
</evidence>
<dbReference type="Pfam" id="PF02518">
    <property type="entry name" value="HATPase_c"/>
    <property type="match status" value="1"/>
</dbReference>
<feature type="transmembrane region" description="Helical" evidence="16">
    <location>
        <begin position="155"/>
        <end position="175"/>
    </location>
</feature>
<dbReference type="SUPFAM" id="SSF47384">
    <property type="entry name" value="Homodimeric domain of signal transducing histidine kinase"/>
    <property type="match status" value="1"/>
</dbReference>
<evidence type="ECO:0000313" key="19">
    <source>
        <dbReference type="EMBL" id="HAG1966777.1"/>
    </source>
</evidence>
<dbReference type="SMART" id="SM00388">
    <property type="entry name" value="HisKA"/>
    <property type="match status" value="1"/>
</dbReference>
<keyword evidence="13" id="KW-0902">Two-component regulatory system</keyword>
<evidence type="ECO:0000256" key="14">
    <source>
        <dbReference type="ARBA" id="ARBA00023136"/>
    </source>
</evidence>
<evidence type="ECO:0000256" key="12">
    <source>
        <dbReference type="ARBA" id="ARBA00022989"/>
    </source>
</evidence>
<evidence type="ECO:0000256" key="1">
    <source>
        <dbReference type="ARBA" id="ARBA00000085"/>
    </source>
</evidence>
<gene>
    <name evidence="19" type="ORF">G8R56_005067</name>
</gene>
<dbReference type="Pfam" id="PF00672">
    <property type="entry name" value="HAMP"/>
    <property type="match status" value="1"/>
</dbReference>
<feature type="domain" description="HAMP" evidence="18">
    <location>
        <begin position="176"/>
        <end position="229"/>
    </location>
</feature>
<keyword evidence="8 16" id="KW-0812">Transmembrane</keyword>
<keyword evidence="6" id="KW-0597">Phosphoprotein</keyword>
<evidence type="ECO:0000256" key="8">
    <source>
        <dbReference type="ARBA" id="ARBA00022692"/>
    </source>
</evidence>
<evidence type="ECO:0000256" key="6">
    <source>
        <dbReference type="ARBA" id="ARBA00022553"/>
    </source>
</evidence>
<dbReference type="SMART" id="SM00304">
    <property type="entry name" value="HAMP"/>
    <property type="match status" value="1"/>
</dbReference>
<evidence type="ECO:0000256" key="16">
    <source>
        <dbReference type="SAM" id="Phobius"/>
    </source>
</evidence>
<comment type="caution">
    <text evidence="19">The sequence shown here is derived from an EMBL/GenBank/DDBJ whole genome shotgun (WGS) entry which is preliminary data.</text>
</comment>
<keyword evidence="5" id="KW-0997">Cell inner membrane</keyword>
<dbReference type="AlphaFoldDB" id="A0A759RTU0"/>
<dbReference type="InterPro" id="IPR003594">
    <property type="entry name" value="HATPase_dom"/>
</dbReference>
<dbReference type="PRINTS" id="PR00344">
    <property type="entry name" value="BCTRLSENSOR"/>
</dbReference>
<comment type="catalytic activity">
    <reaction evidence="1">
        <text>ATP + protein L-histidine = ADP + protein N-phospho-L-histidine.</text>
        <dbReference type="EC" id="2.7.13.3"/>
    </reaction>
</comment>
<keyword evidence="7" id="KW-0808">Transferase</keyword>
<keyword evidence="4" id="KW-1003">Cell membrane</keyword>
<keyword evidence="12 16" id="KW-1133">Transmembrane helix</keyword>
<feature type="transmembrane region" description="Helical" evidence="16">
    <location>
        <begin position="12"/>
        <end position="37"/>
    </location>
</feature>
<evidence type="ECO:0000256" key="2">
    <source>
        <dbReference type="ARBA" id="ARBA00004429"/>
    </source>
</evidence>
<dbReference type="InterPro" id="IPR036890">
    <property type="entry name" value="HATPase_C_sf"/>
</dbReference>
<evidence type="ECO:0000256" key="11">
    <source>
        <dbReference type="ARBA" id="ARBA00022840"/>
    </source>
</evidence>
<dbReference type="InterPro" id="IPR003661">
    <property type="entry name" value="HisK_dim/P_dom"/>
</dbReference>
<organism evidence="19">
    <name type="scientific">Salmonella enterica</name>
    <name type="common">Salmonella choleraesuis</name>
    <dbReference type="NCBI Taxonomy" id="28901"/>
    <lineage>
        <taxon>Bacteria</taxon>
        <taxon>Pseudomonadati</taxon>
        <taxon>Pseudomonadota</taxon>
        <taxon>Gammaproteobacteria</taxon>
        <taxon>Enterobacterales</taxon>
        <taxon>Enterobacteriaceae</taxon>
        <taxon>Salmonella</taxon>
    </lineage>
</organism>
<reference evidence="19" key="1">
    <citation type="journal article" date="2018" name="Genome Biol.">
        <title>SKESA: strategic k-mer extension for scrupulous assemblies.</title>
        <authorList>
            <person name="Souvorov A."/>
            <person name="Agarwala R."/>
            <person name="Lipman D.J."/>
        </authorList>
    </citation>
    <scope>NUCLEOTIDE SEQUENCE</scope>
    <source>
        <strain evidence="19">MA.CK_97/00003274</strain>
    </source>
</reference>
<dbReference type="GO" id="GO:0000155">
    <property type="term" value="F:phosphorelay sensor kinase activity"/>
    <property type="evidence" value="ECO:0007669"/>
    <property type="project" value="InterPro"/>
</dbReference>
<evidence type="ECO:0000259" key="17">
    <source>
        <dbReference type="PROSITE" id="PS50109"/>
    </source>
</evidence>
<evidence type="ECO:0000256" key="9">
    <source>
        <dbReference type="ARBA" id="ARBA00022741"/>
    </source>
</evidence>
<dbReference type="InterPro" id="IPR050980">
    <property type="entry name" value="2C_sensor_his_kinase"/>
</dbReference>
<evidence type="ECO:0000256" key="10">
    <source>
        <dbReference type="ARBA" id="ARBA00022777"/>
    </source>
</evidence>
<dbReference type="EC" id="2.7.13.3" evidence="3"/>
<evidence type="ECO:0000256" key="3">
    <source>
        <dbReference type="ARBA" id="ARBA00012438"/>
    </source>
</evidence>
<keyword evidence="10" id="KW-0418">Kinase</keyword>
<keyword evidence="11" id="KW-0067">ATP-binding</keyword>
<accession>A0A759RTU0</accession>